<dbReference type="STRING" id="645134.A0A0L0HKB3"/>
<feature type="transmembrane region" description="Helical" evidence="10">
    <location>
        <begin position="266"/>
        <end position="286"/>
    </location>
</feature>
<dbReference type="OrthoDB" id="9909019at2759"/>
<evidence type="ECO:0000256" key="5">
    <source>
        <dbReference type="ARBA" id="ARBA00023136"/>
    </source>
</evidence>
<comment type="catalytic activity">
    <reaction evidence="9 10">
        <text>L-cysteinyl-[protein] + hexadecanoyl-CoA = S-hexadecanoyl-L-cysteinyl-[protein] + CoA</text>
        <dbReference type="Rhea" id="RHEA:36683"/>
        <dbReference type="Rhea" id="RHEA-COMP:10131"/>
        <dbReference type="Rhea" id="RHEA-COMP:11032"/>
        <dbReference type="ChEBI" id="CHEBI:29950"/>
        <dbReference type="ChEBI" id="CHEBI:57287"/>
        <dbReference type="ChEBI" id="CHEBI:57379"/>
        <dbReference type="ChEBI" id="CHEBI:74151"/>
        <dbReference type="EC" id="2.3.1.225"/>
    </reaction>
</comment>
<dbReference type="OMA" id="HIYLIWA"/>
<accession>A0A0L0HKB3</accession>
<dbReference type="AlphaFoldDB" id="A0A0L0HKB3"/>
<evidence type="ECO:0000256" key="7">
    <source>
        <dbReference type="ARBA" id="ARBA00023288"/>
    </source>
</evidence>
<feature type="transmembrane region" description="Helical" evidence="10">
    <location>
        <begin position="82"/>
        <end position="99"/>
    </location>
</feature>
<feature type="transmembrane region" description="Helical" evidence="10">
    <location>
        <begin position="111"/>
        <end position="132"/>
    </location>
</feature>
<dbReference type="GO" id="GO:0005783">
    <property type="term" value="C:endoplasmic reticulum"/>
    <property type="evidence" value="ECO:0007669"/>
    <property type="project" value="TreeGrafter"/>
</dbReference>
<dbReference type="InterPro" id="IPR001594">
    <property type="entry name" value="Palmitoyltrfase_DHHC"/>
</dbReference>
<keyword evidence="8 10" id="KW-0012">Acyltransferase</keyword>
<keyword evidence="4 10" id="KW-1133">Transmembrane helix</keyword>
<dbReference type="Pfam" id="PF01529">
    <property type="entry name" value="DHHC"/>
    <property type="match status" value="1"/>
</dbReference>
<feature type="compositionally biased region" description="Polar residues" evidence="11">
    <location>
        <begin position="337"/>
        <end position="346"/>
    </location>
</feature>
<evidence type="ECO:0000256" key="8">
    <source>
        <dbReference type="ARBA" id="ARBA00023315"/>
    </source>
</evidence>
<reference evidence="13 14" key="1">
    <citation type="submission" date="2009-08" db="EMBL/GenBank/DDBJ databases">
        <title>The Genome Sequence of Spizellomyces punctatus strain DAOM BR117.</title>
        <authorList>
            <consortium name="The Broad Institute Genome Sequencing Platform"/>
            <person name="Russ C."/>
            <person name="Cuomo C."/>
            <person name="Shea T."/>
            <person name="Young S.K."/>
            <person name="Zeng Q."/>
            <person name="Koehrsen M."/>
            <person name="Haas B."/>
            <person name="Borodovsky M."/>
            <person name="Guigo R."/>
            <person name="Alvarado L."/>
            <person name="Berlin A."/>
            <person name="Bochicchio J."/>
            <person name="Borenstein D."/>
            <person name="Chapman S."/>
            <person name="Chen Z."/>
            <person name="Engels R."/>
            <person name="Freedman E."/>
            <person name="Gellesch M."/>
            <person name="Goldberg J."/>
            <person name="Griggs A."/>
            <person name="Gujja S."/>
            <person name="Heiman D."/>
            <person name="Hepburn T."/>
            <person name="Howarth C."/>
            <person name="Jen D."/>
            <person name="Larson L."/>
            <person name="Lewis B."/>
            <person name="Mehta T."/>
            <person name="Park D."/>
            <person name="Pearson M."/>
            <person name="Roberts A."/>
            <person name="Saif S."/>
            <person name="Shenoy N."/>
            <person name="Sisk P."/>
            <person name="Stolte C."/>
            <person name="Sykes S."/>
            <person name="Thomson T."/>
            <person name="Walk T."/>
            <person name="White J."/>
            <person name="Yandava C."/>
            <person name="Burger G."/>
            <person name="Gray M.W."/>
            <person name="Holland P.W.H."/>
            <person name="King N."/>
            <person name="Lang F.B.F."/>
            <person name="Roger A.J."/>
            <person name="Ruiz-Trillo I."/>
            <person name="Lander E."/>
            <person name="Nusbaum C."/>
        </authorList>
    </citation>
    <scope>NUCLEOTIDE SEQUENCE [LARGE SCALE GENOMIC DNA]</scope>
    <source>
        <strain evidence="13 14">DAOM BR117</strain>
    </source>
</reference>
<keyword evidence="7" id="KW-0449">Lipoprotein</keyword>
<dbReference type="VEuPathDB" id="FungiDB:SPPG_03274"/>
<feature type="transmembrane region" description="Helical" evidence="10">
    <location>
        <begin position="204"/>
        <end position="224"/>
    </location>
</feature>
<comment type="domain">
    <text evidence="10">The DHHC domain is required for palmitoyltransferase activity.</text>
</comment>
<dbReference type="PANTHER" id="PTHR22883:SF488">
    <property type="entry name" value="PALMITOYLTRANSFERASE"/>
    <property type="match status" value="1"/>
</dbReference>
<evidence type="ECO:0000313" key="14">
    <source>
        <dbReference type="Proteomes" id="UP000053201"/>
    </source>
</evidence>
<evidence type="ECO:0000256" key="3">
    <source>
        <dbReference type="ARBA" id="ARBA00022692"/>
    </source>
</evidence>
<dbReference type="GO" id="GO:0016020">
    <property type="term" value="C:membrane"/>
    <property type="evidence" value="ECO:0007669"/>
    <property type="project" value="UniProtKB-SubCell"/>
</dbReference>
<evidence type="ECO:0000256" key="4">
    <source>
        <dbReference type="ARBA" id="ARBA00022989"/>
    </source>
</evidence>
<dbReference type="InParanoid" id="A0A0L0HKB3"/>
<dbReference type="GO" id="GO:0006612">
    <property type="term" value="P:protein targeting to membrane"/>
    <property type="evidence" value="ECO:0007669"/>
    <property type="project" value="TreeGrafter"/>
</dbReference>
<dbReference type="eggNOG" id="KOG1312">
    <property type="taxonomic scope" value="Eukaryota"/>
</dbReference>
<dbReference type="PANTHER" id="PTHR22883">
    <property type="entry name" value="ZINC FINGER DHHC DOMAIN CONTAINING PROTEIN"/>
    <property type="match status" value="1"/>
</dbReference>
<evidence type="ECO:0000259" key="12">
    <source>
        <dbReference type="Pfam" id="PF01529"/>
    </source>
</evidence>
<dbReference type="EC" id="2.3.1.225" evidence="10"/>
<protein>
    <recommendedName>
        <fullName evidence="10">Palmitoyltransferase</fullName>
        <ecNumber evidence="10">2.3.1.225</ecNumber>
    </recommendedName>
</protein>
<evidence type="ECO:0000256" key="6">
    <source>
        <dbReference type="ARBA" id="ARBA00023139"/>
    </source>
</evidence>
<evidence type="ECO:0000256" key="9">
    <source>
        <dbReference type="ARBA" id="ARBA00048048"/>
    </source>
</evidence>
<dbReference type="InterPro" id="IPR039859">
    <property type="entry name" value="PFA4/ZDH16/20/ERF2-like"/>
</dbReference>
<dbReference type="GO" id="GO:0019706">
    <property type="term" value="F:protein-cysteine S-palmitoyltransferase activity"/>
    <property type="evidence" value="ECO:0007669"/>
    <property type="project" value="UniProtKB-EC"/>
</dbReference>
<evidence type="ECO:0000256" key="2">
    <source>
        <dbReference type="ARBA" id="ARBA00022679"/>
    </source>
</evidence>
<evidence type="ECO:0000256" key="1">
    <source>
        <dbReference type="ARBA" id="ARBA00004141"/>
    </source>
</evidence>
<comment type="similarity">
    <text evidence="10">Belongs to the DHHC palmitoyltransferase family.</text>
</comment>
<feature type="region of interest" description="Disordered" evidence="11">
    <location>
        <begin position="328"/>
        <end position="363"/>
    </location>
</feature>
<feature type="transmembrane region" description="Helical" evidence="10">
    <location>
        <begin position="6"/>
        <end position="24"/>
    </location>
</feature>
<dbReference type="Proteomes" id="UP000053201">
    <property type="component" value="Unassembled WGS sequence"/>
</dbReference>
<keyword evidence="14" id="KW-1185">Reference proteome</keyword>
<sequence>MDVVTLVIIYVTLFACLVFILLFGEASFFRDGFIGRMHRGLTDSFPHYLHKTLLMICGQRVVRKLDSGSKYLLESRHPLLQIFYLSLITGCIFIFWQNAWPAIPNSHVGKIHVYTVPLMIASVYGSFILASWSNPGVLTRENNDRALSIWEYDHIIFTPKMCRTCQFQKPARSKHCSICKACIAKSDHHCAWINNCVGHLNYRWFLLFLFTTCGIAFYGSYLVLQIFRAEMDKRQIHDLWVMDRITQERSRISFKQKWLYMIHHEMMLAALGIFAALGGIVVLAFICYQLSLVFRGVTTNESFKWDDIDYDIRKGQLRMPRELYDFNHGRHEEDQSTTRAKGNTTATRRKGRKGNEKSHDQERDDYVSIKSIAQIKNIYHGGPWANLMDILFPSPLNV</sequence>
<keyword evidence="3 10" id="KW-0812">Transmembrane</keyword>
<proteinExistence type="inferred from homology"/>
<evidence type="ECO:0000313" key="13">
    <source>
        <dbReference type="EMBL" id="KND01473.1"/>
    </source>
</evidence>
<keyword evidence="6" id="KW-0564">Palmitate</keyword>
<dbReference type="GeneID" id="27686805"/>
<feature type="domain" description="Palmitoyltransferase DHHC" evidence="12">
    <location>
        <begin position="158"/>
        <end position="305"/>
    </location>
</feature>
<keyword evidence="2 10" id="KW-0808">Transferase</keyword>
<comment type="subcellular location">
    <subcellularLocation>
        <location evidence="1">Membrane</location>
        <topology evidence="1">Multi-pass membrane protein</topology>
    </subcellularLocation>
</comment>
<dbReference type="RefSeq" id="XP_016609512.1">
    <property type="nucleotide sequence ID" value="XM_016751550.1"/>
</dbReference>
<evidence type="ECO:0000256" key="10">
    <source>
        <dbReference type="RuleBase" id="RU079119"/>
    </source>
</evidence>
<dbReference type="GO" id="GO:0005794">
    <property type="term" value="C:Golgi apparatus"/>
    <property type="evidence" value="ECO:0007669"/>
    <property type="project" value="TreeGrafter"/>
</dbReference>
<dbReference type="EMBL" id="KQ257454">
    <property type="protein sequence ID" value="KND01473.1"/>
    <property type="molecule type" value="Genomic_DNA"/>
</dbReference>
<dbReference type="PROSITE" id="PS50216">
    <property type="entry name" value="DHHC"/>
    <property type="match status" value="1"/>
</dbReference>
<organism evidence="13 14">
    <name type="scientific">Spizellomyces punctatus (strain DAOM BR117)</name>
    <dbReference type="NCBI Taxonomy" id="645134"/>
    <lineage>
        <taxon>Eukaryota</taxon>
        <taxon>Fungi</taxon>
        <taxon>Fungi incertae sedis</taxon>
        <taxon>Chytridiomycota</taxon>
        <taxon>Chytridiomycota incertae sedis</taxon>
        <taxon>Chytridiomycetes</taxon>
        <taxon>Spizellomycetales</taxon>
        <taxon>Spizellomycetaceae</taxon>
        <taxon>Spizellomyces</taxon>
    </lineage>
</organism>
<feature type="compositionally biased region" description="Basic and acidic residues" evidence="11">
    <location>
        <begin position="353"/>
        <end position="363"/>
    </location>
</feature>
<keyword evidence="5 10" id="KW-0472">Membrane</keyword>
<dbReference type="FunCoup" id="A0A0L0HKB3">
    <property type="interactions" value="220"/>
</dbReference>
<evidence type="ECO:0000256" key="11">
    <source>
        <dbReference type="SAM" id="MobiDB-lite"/>
    </source>
</evidence>
<name>A0A0L0HKB3_SPIPD</name>
<gene>
    <name evidence="13" type="ORF">SPPG_03274</name>
</gene>